<evidence type="ECO:0000256" key="3">
    <source>
        <dbReference type="SAM" id="MobiDB-lite"/>
    </source>
</evidence>
<dbReference type="EMBL" id="BSYO01000004">
    <property type="protein sequence ID" value="GMH03033.1"/>
    <property type="molecule type" value="Genomic_DNA"/>
</dbReference>
<dbReference type="GO" id="GO:0017025">
    <property type="term" value="F:TBP-class protein binding"/>
    <property type="evidence" value="ECO:0007669"/>
    <property type="project" value="InterPro"/>
</dbReference>
<dbReference type="AlphaFoldDB" id="A0AAD3S235"/>
<feature type="region of interest" description="Disordered" evidence="3">
    <location>
        <begin position="24"/>
        <end position="45"/>
    </location>
</feature>
<dbReference type="Proteomes" id="UP001279734">
    <property type="component" value="Unassembled WGS sequence"/>
</dbReference>
<dbReference type="SUPFAM" id="SSF47055">
    <property type="entry name" value="TAF(II)230 TBP-binding fragment"/>
    <property type="match status" value="1"/>
</dbReference>
<organism evidence="5 6">
    <name type="scientific">Nepenthes gracilis</name>
    <name type="common">Slender pitcher plant</name>
    <dbReference type="NCBI Taxonomy" id="150966"/>
    <lineage>
        <taxon>Eukaryota</taxon>
        <taxon>Viridiplantae</taxon>
        <taxon>Streptophyta</taxon>
        <taxon>Embryophyta</taxon>
        <taxon>Tracheophyta</taxon>
        <taxon>Spermatophyta</taxon>
        <taxon>Magnoliopsida</taxon>
        <taxon>eudicotyledons</taxon>
        <taxon>Gunneridae</taxon>
        <taxon>Pentapetalae</taxon>
        <taxon>Caryophyllales</taxon>
        <taxon>Nepenthaceae</taxon>
        <taxon>Nepenthes</taxon>
    </lineage>
</organism>
<dbReference type="InterPro" id="IPR009067">
    <property type="entry name" value="TAF_II_230-bd"/>
</dbReference>
<protein>
    <recommendedName>
        <fullName evidence="4">TAFII-230 TBP-binding domain-containing protein</fullName>
    </recommendedName>
</protein>
<dbReference type="GO" id="GO:0051123">
    <property type="term" value="P:RNA polymerase II preinitiation complex assembly"/>
    <property type="evidence" value="ECO:0007669"/>
    <property type="project" value="TreeGrafter"/>
</dbReference>
<evidence type="ECO:0000313" key="5">
    <source>
        <dbReference type="EMBL" id="GMH03033.1"/>
    </source>
</evidence>
<dbReference type="PANTHER" id="PTHR13900:SF0">
    <property type="entry name" value="TRANSCRIPTION INITIATION FACTOR TFIID SUBUNIT 1"/>
    <property type="match status" value="1"/>
</dbReference>
<feature type="region of interest" description="Disordered" evidence="3">
    <location>
        <begin position="96"/>
        <end position="115"/>
    </location>
</feature>
<evidence type="ECO:0000259" key="4">
    <source>
        <dbReference type="Pfam" id="PF09247"/>
    </source>
</evidence>
<feature type="compositionally biased region" description="Acidic residues" evidence="3">
    <location>
        <begin position="35"/>
        <end position="45"/>
    </location>
</feature>
<sequence length="486" mass="54343">MSIVFATDGEPSCHLQYIWNNNMGSETGSMSQDGQDTDDEEEYEEVGGGNRLLGFMFGNVDNSGELDVDYLDEDAKEHIVALADKLGPSLTDIDLSGKATQSSAPSADEDYDEKAEDAVDYEDIDEQYEGPEIEAVTEEDYLLPKRDFLSADVSVAAFEHKSSAFDDENYDEDEDYEKEAEEVVSNSVVQVIASPGLPLDPNYENQSMVAEKDSEFQAIMSPAEQDINDAVASTKENCFEDFEHLDSVETEIVAAVDGTGQEEEPSLQVESYVDSKNPSALPILCIEDGMAILRFSEIFGVHEPLKKREKRECRYSIPKDKYTFGDVSQIVEEDEEAFLIGSSQVSSFSKSSLFLKDDTVYKDDNEKFDKCGVIQSTGSVDPLFDHGRRDLCASARPMRSDLALDLCMEWRSDIAHKFYLLDQQNWEDGIIWDNSPTVSDNTVESCQLSGPDSESIINEEKELSLSPKIKSLITKLYKMRRIMIVL</sequence>
<name>A0AAD3S235_NEPGR</name>
<dbReference type="InterPro" id="IPR036741">
    <property type="entry name" value="TAFII-230_TBP-bd_sf"/>
</dbReference>
<dbReference type="Gene3D" id="1.10.1100.10">
    <property type="entry name" value="TAFII-230 TBP-binding domain"/>
    <property type="match status" value="1"/>
</dbReference>
<dbReference type="GO" id="GO:0005669">
    <property type="term" value="C:transcription factor TFIID complex"/>
    <property type="evidence" value="ECO:0007669"/>
    <property type="project" value="InterPro"/>
</dbReference>
<keyword evidence="2" id="KW-0804">Transcription</keyword>
<keyword evidence="1" id="KW-0805">Transcription regulation</keyword>
<proteinExistence type="predicted"/>
<evidence type="ECO:0000256" key="2">
    <source>
        <dbReference type="ARBA" id="ARBA00023163"/>
    </source>
</evidence>
<accession>A0AAD3S235</accession>
<dbReference type="GO" id="GO:0016251">
    <property type="term" value="F:RNA polymerase II general transcription initiation factor activity"/>
    <property type="evidence" value="ECO:0007669"/>
    <property type="project" value="InterPro"/>
</dbReference>
<dbReference type="Pfam" id="PF09247">
    <property type="entry name" value="TBP-binding"/>
    <property type="match status" value="1"/>
</dbReference>
<dbReference type="PANTHER" id="PTHR13900">
    <property type="entry name" value="TRANSCRIPTION INITIATION FACTOR TFIID"/>
    <property type="match status" value="1"/>
</dbReference>
<feature type="domain" description="TAFII-230 TBP-binding" evidence="4">
    <location>
        <begin position="39"/>
        <end position="83"/>
    </location>
</feature>
<dbReference type="GO" id="GO:0004402">
    <property type="term" value="F:histone acetyltransferase activity"/>
    <property type="evidence" value="ECO:0007669"/>
    <property type="project" value="InterPro"/>
</dbReference>
<keyword evidence="6" id="KW-1185">Reference proteome</keyword>
<evidence type="ECO:0000256" key="1">
    <source>
        <dbReference type="ARBA" id="ARBA00023015"/>
    </source>
</evidence>
<evidence type="ECO:0000313" key="6">
    <source>
        <dbReference type="Proteomes" id="UP001279734"/>
    </source>
</evidence>
<dbReference type="InterPro" id="IPR040240">
    <property type="entry name" value="TAF1"/>
</dbReference>
<reference evidence="5" key="1">
    <citation type="submission" date="2023-05" db="EMBL/GenBank/DDBJ databases">
        <title>Nepenthes gracilis genome sequencing.</title>
        <authorList>
            <person name="Fukushima K."/>
        </authorList>
    </citation>
    <scope>NUCLEOTIDE SEQUENCE</scope>
    <source>
        <strain evidence="5">SING2019-196</strain>
    </source>
</reference>
<gene>
    <name evidence="5" type="ORF">Nepgr_004872</name>
</gene>
<comment type="caution">
    <text evidence="5">The sequence shown here is derived from an EMBL/GenBank/DDBJ whole genome shotgun (WGS) entry which is preliminary data.</text>
</comment>